<dbReference type="PANTHER" id="PTHR43279">
    <property type="entry name" value="CATECHOL-2,3-DIOXYGENASE"/>
    <property type="match status" value="1"/>
</dbReference>
<evidence type="ECO:0000313" key="3">
    <source>
        <dbReference type="Proteomes" id="UP000249522"/>
    </source>
</evidence>
<dbReference type="EMBL" id="QKRB01000051">
    <property type="protein sequence ID" value="PZD94723.1"/>
    <property type="molecule type" value="Genomic_DNA"/>
</dbReference>
<dbReference type="CDD" id="cd16359">
    <property type="entry name" value="VOC_BsCatE_like_C"/>
    <property type="match status" value="1"/>
</dbReference>
<dbReference type="Proteomes" id="UP000249522">
    <property type="component" value="Unassembled WGS sequence"/>
</dbReference>
<dbReference type="OrthoDB" id="9792626at2"/>
<name>A0A2W1L6Z1_9BACL</name>
<sequence>MKSMQLVLFIIILAAGAVALYFSLNKKGTSEEMNTATYSASQEPRIGYVELQVSDLARSLIFYEELIGFTVIEKDERTATLTADGVVPQLILREEESYVPRPVRTTGLYHFAILVPTRQDLALSLVHLADSGYPLQGASDHQYSEALYLSDPDDNGIEIYTDRNSNEWQRDNNGGYVGATKQLVLEGLLAEIKDAEWTGLPSGTRIGHIHLQASDLKASEHFYVETLGLDIVAKNAHMLFVSKDAYHHHIGMNTWSGQGLPKPPEHSLGLKQFTLHFTQEEYDRALAKLEQSAYSYRADNHEMTVTDPSGNSILIFVKE</sequence>
<reference evidence="2 3" key="1">
    <citation type="submission" date="2018-06" db="EMBL/GenBank/DDBJ databases">
        <title>Paenibacillus imtechensis sp. nov.</title>
        <authorList>
            <person name="Pinnaka A.K."/>
            <person name="Singh H."/>
            <person name="Kaur M."/>
        </authorList>
    </citation>
    <scope>NUCLEOTIDE SEQUENCE [LARGE SCALE GENOMIC DNA]</scope>
    <source>
        <strain evidence="2 3">SMB1</strain>
    </source>
</reference>
<evidence type="ECO:0000313" key="2">
    <source>
        <dbReference type="EMBL" id="PZD94723.1"/>
    </source>
</evidence>
<dbReference type="AlphaFoldDB" id="A0A2W1L6Z1"/>
<evidence type="ECO:0000259" key="1">
    <source>
        <dbReference type="PROSITE" id="PS51819"/>
    </source>
</evidence>
<dbReference type="Gene3D" id="3.10.180.10">
    <property type="entry name" value="2,3-Dihydroxybiphenyl 1,2-Dioxygenase, domain 1"/>
    <property type="match status" value="2"/>
</dbReference>
<dbReference type="InterPro" id="IPR037523">
    <property type="entry name" value="VOC_core"/>
</dbReference>
<gene>
    <name evidence="2" type="ORF">DNH61_17390</name>
</gene>
<dbReference type="InterPro" id="IPR004360">
    <property type="entry name" value="Glyas_Fos-R_dOase_dom"/>
</dbReference>
<proteinExistence type="predicted"/>
<dbReference type="RefSeq" id="WP_111147944.1">
    <property type="nucleotide sequence ID" value="NZ_QKRB01000051.1"/>
</dbReference>
<feature type="domain" description="VOC" evidence="1">
    <location>
        <begin position="205"/>
        <end position="318"/>
    </location>
</feature>
<dbReference type="PANTHER" id="PTHR43279:SF1">
    <property type="entry name" value="CATECHOL-2,3-DIOXYGENASE"/>
    <property type="match status" value="1"/>
</dbReference>
<dbReference type="InterPro" id="IPR029068">
    <property type="entry name" value="Glyas_Bleomycin-R_OHBP_Dase"/>
</dbReference>
<keyword evidence="3" id="KW-1185">Reference proteome</keyword>
<dbReference type="Pfam" id="PF00903">
    <property type="entry name" value="Glyoxalase"/>
    <property type="match status" value="2"/>
</dbReference>
<organism evidence="2 3">
    <name type="scientific">Paenibacillus sambharensis</name>
    <dbReference type="NCBI Taxonomy" id="1803190"/>
    <lineage>
        <taxon>Bacteria</taxon>
        <taxon>Bacillati</taxon>
        <taxon>Bacillota</taxon>
        <taxon>Bacilli</taxon>
        <taxon>Bacillales</taxon>
        <taxon>Paenibacillaceae</taxon>
        <taxon>Paenibacillus</taxon>
    </lineage>
</organism>
<dbReference type="CDD" id="cd07255">
    <property type="entry name" value="VOC_BsCatE_like_N"/>
    <property type="match status" value="1"/>
</dbReference>
<protein>
    <submittedName>
        <fullName evidence="2">Glyoxalase</fullName>
    </submittedName>
</protein>
<feature type="domain" description="VOC" evidence="1">
    <location>
        <begin position="45"/>
        <end position="162"/>
    </location>
</feature>
<dbReference type="SUPFAM" id="SSF54593">
    <property type="entry name" value="Glyoxalase/Bleomycin resistance protein/Dihydroxybiphenyl dioxygenase"/>
    <property type="match status" value="2"/>
</dbReference>
<dbReference type="PROSITE" id="PS51819">
    <property type="entry name" value="VOC"/>
    <property type="match status" value="2"/>
</dbReference>
<comment type="caution">
    <text evidence="2">The sequence shown here is derived from an EMBL/GenBank/DDBJ whole genome shotgun (WGS) entry which is preliminary data.</text>
</comment>
<accession>A0A2W1L6Z1</accession>